<dbReference type="GO" id="GO:0051903">
    <property type="term" value="F:S-(hydroxymethyl)glutathione dehydrogenase [NAD(P)+] activity"/>
    <property type="evidence" value="ECO:0007669"/>
    <property type="project" value="TreeGrafter"/>
</dbReference>
<dbReference type="Gene3D" id="3.90.180.10">
    <property type="entry name" value="Medium-chain alcohol dehydrogenases, catalytic domain"/>
    <property type="match status" value="1"/>
</dbReference>
<keyword evidence="2" id="KW-0479">Metal-binding</keyword>
<proteinExistence type="predicted"/>
<comment type="caution">
    <text evidence="5">The sequence shown here is derived from an EMBL/GenBank/DDBJ whole genome shotgun (WGS) entry which is preliminary data.</text>
</comment>
<dbReference type="PANTHER" id="PTHR43880">
    <property type="entry name" value="ALCOHOL DEHYDROGENASE"/>
    <property type="match status" value="1"/>
</dbReference>
<evidence type="ECO:0000256" key="2">
    <source>
        <dbReference type="ARBA" id="ARBA00022723"/>
    </source>
</evidence>
<protein>
    <submittedName>
        <fullName evidence="5">Uncharacterized protein</fullName>
    </submittedName>
</protein>
<keyword evidence="6" id="KW-1185">Reference proteome</keyword>
<dbReference type="PANTHER" id="PTHR43880:SF26">
    <property type="entry name" value="ALCOHOL DEHYDROGENASE CLASS-P"/>
    <property type="match status" value="1"/>
</dbReference>
<evidence type="ECO:0000256" key="3">
    <source>
        <dbReference type="ARBA" id="ARBA00022833"/>
    </source>
</evidence>
<accession>A0A445AC29</accession>
<dbReference type="SUPFAM" id="SSF50129">
    <property type="entry name" value="GroES-like"/>
    <property type="match status" value="1"/>
</dbReference>
<dbReference type="GO" id="GO:0046294">
    <property type="term" value="P:formaldehyde catabolic process"/>
    <property type="evidence" value="ECO:0007669"/>
    <property type="project" value="TreeGrafter"/>
</dbReference>
<dbReference type="InterPro" id="IPR011032">
    <property type="entry name" value="GroES-like_sf"/>
</dbReference>
<dbReference type="Gene3D" id="3.40.50.720">
    <property type="entry name" value="NAD(P)-binding Rossmann-like Domain"/>
    <property type="match status" value="1"/>
</dbReference>
<gene>
    <name evidence="5" type="ORF">Ahy_B02g057337</name>
</gene>
<sequence length="97" mass="10579">MIHDQESRFSIKRKSIYHFVGTFTFRETVVHAGCVAKINPKAPLDKVCVLSNGICTCLGATVNVAKPKSGSSVVVFDSGIVGLVLCYPLLFFVLQFL</sequence>
<dbReference type="Proteomes" id="UP000289738">
    <property type="component" value="Chromosome B02"/>
</dbReference>
<comment type="subunit">
    <text evidence="1">Homodimer.</text>
</comment>
<dbReference type="GO" id="GO:0008270">
    <property type="term" value="F:zinc ion binding"/>
    <property type="evidence" value="ECO:0007669"/>
    <property type="project" value="TreeGrafter"/>
</dbReference>
<feature type="transmembrane region" description="Helical" evidence="4">
    <location>
        <begin position="73"/>
        <end position="94"/>
    </location>
</feature>
<evidence type="ECO:0000313" key="6">
    <source>
        <dbReference type="Proteomes" id="UP000289738"/>
    </source>
</evidence>
<keyword evidence="4" id="KW-1133">Transmembrane helix</keyword>
<dbReference type="GO" id="GO:0005829">
    <property type="term" value="C:cytosol"/>
    <property type="evidence" value="ECO:0007669"/>
    <property type="project" value="TreeGrafter"/>
</dbReference>
<evidence type="ECO:0000313" key="5">
    <source>
        <dbReference type="EMBL" id="RYR23842.1"/>
    </source>
</evidence>
<dbReference type="AlphaFoldDB" id="A0A445AC29"/>
<dbReference type="STRING" id="3818.A0A445AC29"/>
<keyword evidence="4" id="KW-0812">Transmembrane</keyword>
<organism evidence="5 6">
    <name type="scientific">Arachis hypogaea</name>
    <name type="common">Peanut</name>
    <dbReference type="NCBI Taxonomy" id="3818"/>
    <lineage>
        <taxon>Eukaryota</taxon>
        <taxon>Viridiplantae</taxon>
        <taxon>Streptophyta</taxon>
        <taxon>Embryophyta</taxon>
        <taxon>Tracheophyta</taxon>
        <taxon>Spermatophyta</taxon>
        <taxon>Magnoliopsida</taxon>
        <taxon>eudicotyledons</taxon>
        <taxon>Gunneridae</taxon>
        <taxon>Pentapetalae</taxon>
        <taxon>rosids</taxon>
        <taxon>fabids</taxon>
        <taxon>Fabales</taxon>
        <taxon>Fabaceae</taxon>
        <taxon>Papilionoideae</taxon>
        <taxon>50 kb inversion clade</taxon>
        <taxon>dalbergioids sensu lato</taxon>
        <taxon>Dalbergieae</taxon>
        <taxon>Pterocarpus clade</taxon>
        <taxon>Arachis</taxon>
    </lineage>
</organism>
<evidence type="ECO:0000256" key="4">
    <source>
        <dbReference type="SAM" id="Phobius"/>
    </source>
</evidence>
<evidence type="ECO:0000256" key="1">
    <source>
        <dbReference type="ARBA" id="ARBA00011738"/>
    </source>
</evidence>
<reference evidence="5 6" key="1">
    <citation type="submission" date="2019-01" db="EMBL/GenBank/DDBJ databases">
        <title>Sequencing of cultivated peanut Arachis hypogaea provides insights into genome evolution and oil improvement.</title>
        <authorList>
            <person name="Chen X."/>
        </authorList>
    </citation>
    <scope>NUCLEOTIDE SEQUENCE [LARGE SCALE GENOMIC DNA]</scope>
    <source>
        <strain evidence="6">cv. Fuhuasheng</strain>
        <tissue evidence="5">Leaves</tissue>
    </source>
</reference>
<keyword evidence="4" id="KW-0472">Membrane</keyword>
<name>A0A445AC29_ARAHY</name>
<dbReference type="EMBL" id="SDMP01000012">
    <property type="protein sequence ID" value="RYR23842.1"/>
    <property type="molecule type" value="Genomic_DNA"/>
</dbReference>
<keyword evidence="3" id="KW-0862">Zinc</keyword>